<evidence type="ECO:0000256" key="4">
    <source>
        <dbReference type="ARBA" id="ARBA00023235"/>
    </source>
</evidence>
<accession>A0A2P7R6F0</accession>
<keyword evidence="4" id="KW-0413">Isomerase</keyword>
<dbReference type="InterPro" id="IPR025532">
    <property type="entry name" value="G6P_1-epimerase"/>
</dbReference>
<evidence type="ECO:0000256" key="2">
    <source>
        <dbReference type="ARBA" id="ARBA00005866"/>
    </source>
</evidence>
<dbReference type="InterPro" id="IPR008183">
    <property type="entry name" value="Aldose_1/G6P_1-epimerase"/>
</dbReference>
<dbReference type="OrthoDB" id="9790727at2"/>
<dbReference type="RefSeq" id="WP_106729658.1">
    <property type="nucleotide sequence ID" value="NZ_PXYG01000003.1"/>
</dbReference>
<dbReference type="GO" id="GO:0030246">
    <property type="term" value="F:carbohydrate binding"/>
    <property type="evidence" value="ECO:0007669"/>
    <property type="project" value="InterPro"/>
</dbReference>
<evidence type="ECO:0000256" key="1">
    <source>
        <dbReference type="ARBA" id="ARBA00001096"/>
    </source>
</evidence>
<sequence>MSSSLTPLESLSAHSRLLRNDAGLTFVRVDNAHASALLSLFGGQLLQYRPHGQAPVLWLSDTAVLDGSKAIRGGIPICWPWFGKGTPGLPQHGVARLGQWQLASVQETDDGTRLRLSLHHEQARLELELRIGAALEVSLCTTNLGPAPLPLQAALHSYFAVPHVDRCRIEGLGPDYHDSLGGTGVAGDQDERPRAPFDRIYTRPQPLTQLHCDDRLLQLQHERHDSLVLWNPGEHELPADISAPAGFVCIETALLRAPALAPGGSQRLGFRCHLDAPGRS</sequence>
<keyword evidence="6" id="KW-1185">Reference proteome</keyword>
<dbReference type="PANTHER" id="PTHR11122">
    <property type="entry name" value="APOSPORY-ASSOCIATED PROTEIN C-RELATED"/>
    <property type="match status" value="1"/>
</dbReference>
<dbReference type="GO" id="GO:0047938">
    <property type="term" value="F:glucose-6-phosphate 1-epimerase activity"/>
    <property type="evidence" value="ECO:0007669"/>
    <property type="project" value="UniProtKB-EC"/>
</dbReference>
<comment type="similarity">
    <text evidence="2">Belongs to the glucose-6-phosphate 1-epimerase family.</text>
</comment>
<protein>
    <recommendedName>
        <fullName evidence="3">glucose-6-phosphate 1-epimerase</fullName>
        <ecNumber evidence="3">5.1.3.15</ecNumber>
    </recommendedName>
</protein>
<dbReference type="SUPFAM" id="SSF74650">
    <property type="entry name" value="Galactose mutarotase-like"/>
    <property type="match status" value="1"/>
</dbReference>
<reference evidence="5 6" key="1">
    <citation type="submission" date="2018-03" db="EMBL/GenBank/DDBJ databases">
        <title>The draft genome of Zobellella sp. 59N8.</title>
        <authorList>
            <person name="Liu L."/>
            <person name="Li L."/>
            <person name="Zhang X."/>
            <person name="Liang L."/>
            <person name="Wang T."/>
        </authorList>
    </citation>
    <scope>NUCLEOTIDE SEQUENCE [LARGE SCALE GENOMIC DNA]</scope>
    <source>
        <strain evidence="5 6">59N8</strain>
    </source>
</reference>
<dbReference type="Proteomes" id="UP000240243">
    <property type="component" value="Unassembled WGS sequence"/>
</dbReference>
<dbReference type="InterPro" id="IPR014718">
    <property type="entry name" value="GH-type_carb-bd"/>
</dbReference>
<dbReference type="Pfam" id="PF01263">
    <property type="entry name" value="Aldose_epim"/>
    <property type="match status" value="1"/>
</dbReference>
<dbReference type="GO" id="GO:0005975">
    <property type="term" value="P:carbohydrate metabolic process"/>
    <property type="evidence" value="ECO:0007669"/>
    <property type="project" value="InterPro"/>
</dbReference>
<dbReference type="PANTHER" id="PTHR11122:SF13">
    <property type="entry name" value="GLUCOSE-6-PHOSPHATE 1-EPIMERASE"/>
    <property type="match status" value="1"/>
</dbReference>
<comment type="caution">
    <text evidence="5">The sequence shown here is derived from an EMBL/GenBank/DDBJ whole genome shotgun (WGS) entry which is preliminary data.</text>
</comment>
<dbReference type="Gene3D" id="2.70.98.10">
    <property type="match status" value="1"/>
</dbReference>
<evidence type="ECO:0000313" key="6">
    <source>
        <dbReference type="Proteomes" id="UP000240243"/>
    </source>
</evidence>
<comment type="catalytic activity">
    <reaction evidence="1">
        <text>alpha-D-glucose 6-phosphate = beta-D-glucose 6-phosphate</text>
        <dbReference type="Rhea" id="RHEA:16249"/>
        <dbReference type="ChEBI" id="CHEBI:58225"/>
        <dbReference type="ChEBI" id="CHEBI:58247"/>
        <dbReference type="EC" id="5.1.3.15"/>
    </reaction>
</comment>
<gene>
    <name evidence="5" type="ORF">C7H85_10520</name>
</gene>
<evidence type="ECO:0000313" key="5">
    <source>
        <dbReference type="EMBL" id="PSJ45796.1"/>
    </source>
</evidence>
<organism evidence="5 6">
    <name type="scientific">Zobellella endophytica</name>
    <dbReference type="NCBI Taxonomy" id="2116700"/>
    <lineage>
        <taxon>Bacteria</taxon>
        <taxon>Pseudomonadati</taxon>
        <taxon>Pseudomonadota</taxon>
        <taxon>Gammaproteobacteria</taxon>
        <taxon>Aeromonadales</taxon>
        <taxon>Aeromonadaceae</taxon>
        <taxon>Zobellella</taxon>
    </lineage>
</organism>
<evidence type="ECO:0000256" key="3">
    <source>
        <dbReference type="ARBA" id="ARBA00012083"/>
    </source>
</evidence>
<dbReference type="AlphaFoldDB" id="A0A2P7R6F0"/>
<dbReference type="InterPro" id="IPR011013">
    <property type="entry name" value="Gal_mutarotase_sf_dom"/>
</dbReference>
<proteinExistence type="inferred from homology"/>
<dbReference type="EMBL" id="PXYG01000003">
    <property type="protein sequence ID" value="PSJ45796.1"/>
    <property type="molecule type" value="Genomic_DNA"/>
</dbReference>
<dbReference type="CDD" id="cd09020">
    <property type="entry name" value="D-hex-6-P-epi_like"/>
    <property type="match status" value="1"/>
</dbReference>
<dbReference type="EC" id="5.1.3.15" evidence="3"/>
<name>A0A2P7R6F0_9GAMM</name>